<keyword evidence="2" id="KW-0238">DNA-binding</keyword>
<proteinExistence type="predicted"/>
<keyword evidence="7" id="KW-1185">Reference proteome</keyword>
<evidence type="ECO:0000256" key="1">
    <source>
        <dbReference type="ARBA" id="ARBA00023015"/>
    </source>
</evidence>
<evidence type="ECO:0000256" key="2">
    <source>
        <dbReference type="ARBA" id="ARBA00023125"/>
    </source>
</evidence>
<dbReference type="EMBL" id="JACMSC010000021">
    <property type="protein sequence ID" value="KAG6470993.1"/>
    <property type="molecule type" value="Genomic_DNA"/>
</dbReference>
<organism evidence="6 7">
    <name type="scientific">Zingiber officinale</name>
    <name type="common">Ginger</name>
    <name type="synonym">Amomum zingiber</name>
    <dbReference type="NCBI Taxonomy" id="94328"/>
    <lineage>
        <taxon>Eukaryota</taxon>
        <taxon>Viridiplantae</taxon>
        <taxon>Streptophyta</taxon>
        <taxon>Embryophyta</taxon>
        <taxon>Tracheophyta</taxon>
        <taxon>Spermatophyta</taxon>
        <taxon>Magnoliopsida</taxon>
        <taxon>Liliopsida</taxon>
        <taxon>Zingiberales</taxon>
        <taxon>Zingiberaceae</taxon>
        <taxon>Zingiber</taxon>
    </lineage>
</organism>
<dbReference type="SUPFAM" id="SSF101941">
    <property type="entry name" value="NAC domain"/>
    <property type="match status" value="1"/>
</dbReference>
<dbReference type="PROSITE" id="PS51005">
    <property type="entry name" value="NAC"/>
    <property type="match status" value="1"/>
</dbReference>
<accession>A0A8J5C2H3</accession>
<reference evidence="6 7" key="1">
    <citation type="submission" date="2020-08" db="EMBL/GenBank/DDBJ databases">
        <title>Plant Genome Project.</title>
        <authorList>
            <person name="Zhang R.-G."/>
        </authorList>
    </citation>
    <scope>NUCLEOTIDE SEQUENCE [LARGE SCALE GENOMIC DNA]</scope>
    <source>
        <tissue evidence="6">Rhizome</tissue>
    </source>
</reference>
<protein>
    <recommendedName>
        <fullName evidence="5">NAC domain-containing protein</fullName>
    </recommendedName>
</protein>
<dbReference type="GO" id="GO:0006355">
    <property type="term" value="P:regulation of DNA-templated transcription"/>
    <property type="evidence" value="ECO:0007669"/>
    <property type="project" value="InterPro"/>
</dbReference>
<dbReference type="AlphaFoldDB" id="A0A8J5C2H3"/>
<dbReference type="GO" id="GO:0003677">
    <property type="term" value="F:DNA binding"/>
    <property type="evidence" value="ECO:0007669"/>
    <property type="project" value="UniProtKB-KW"/>
</dbReference>
<dbReference type="Gene3D" id="2.170.150.80">
    <property type="entry name" value="NAC domain"/>
    <property type="match status" value="1"/>
</dbReference>
<comment type="caution">
    <text evidence="6">The sequence shown here is derived from an EMBL/GenBank/DDBJ whole genome shotgun (WGS) entry which is preliminary data.</text>
</comment>
<dbReference type="FunFam" id="2.170.150.80:FF:000006">
    <property type="entry name" value="NAC domain-containing protein 100-like"/>
    <property type="match status" value="1"/>
</dbReference>
<dbReference type="InterPro" id="IPR003441">
    <property type="entry name" value="NAC-dom"/>
</dbReference>
<evidence type="ECO:0000256" key="4">
    <source>
        <dbReference type="ARBA" id="ARBA00023242"/>
    </source>
</evidence>
<keyword evidence="3" id="KW-0804">Transcription</keyword>
<evidence type="ECO:0000313" key="7">
    <source>
        <dbReference type="Proteomes" id="UP000734854"/>
    </source>
</evidence>
<dbReference type="PANTHER" id="PTHR31744">
    <property type="entry name" value="PROTEIN CUP-SHAPED COTYLEDON 2-RELATED"/>
    <property type="match status" value="1"/>
</dbReference>
<gene>
    <name evidence="6" type="ORF">ZIOFF_072084</name>
</gene>
<evidence type="ECO:0000256" key="3">
    <source>
        <dbReference type="ARBA" id="ARBA00023163"/>
    </source>
</evidence>
<evidence type="ECO:0000259" key="5">
    <source>
        <dbReference type="PROSITE" id="PS51005"/>
    </source>
</evidence>
<feature type="domain" description="NAC" evidence="5">
    <location>
        <begin position="24"/>
        <end position="177"/>
    </location>
</feature>
<dbReference type="InterPro" id="IPR036093">
    <property type="entry name" value="NAC_dom_sf"/>
</dbReference>
<dbReference type="Pfam" id="PF02365">
    <property type="entry name" value="NAM"/>
    <property type="match status" value="1"/>
</dbReference>
<dbReference type="Proteomes" id="UP000734854">
    <property type="component" value="Unassembled WGS sequence"/>
</dbReference>
<name>A0A8J5C2H3_ZINOF</name>
<keyword evidence="1" id="KW-0805">Transcription regulation</keyword>
<sequence length="309" mass="35148">MHAMEGVLWDLAVVGEDLVSEQGLPPGFRFHPTDEELVTFYLASKVFNGGLCAIDIAEVDLNRCEPWELPERARMGEREWYFFSVRDRKYPTGLRTNRATGAGYWKATGKDREVHNAATGALVGKKKTLVFYKGRAPNGEKTKWVLHEYRLDGHFSCRRTTGRFAQVEWVICRILNKVAPGDQKKSRLRQYYSSISSNPNPLPPLYDQRTPNINVLHKSDHAYQLDDATDDYPLFPLPLSSFQSSSSNDHSSLFLLNSSSHQLNIATTPQQEDDEIPLRWNGNWIRSHSNCLYDVVLNPSPDPADHPES</sequence>
<evidence type="ECO:0000313" key="6">
    <source>
        <dbReference type="EMBL" id="KAG6470993.1"/>
    </source>
</evidence>
<keyword evidence="4" id="KW-0539">Nucleus</keyword>
<dbReference type="PANTHER" id="PTHR31744:SF86">
    <property type="entry name" value="PROTEIN CUP-SHAPED COTYLEDON 3"/>
    <property type="match status" value="1"/>
</dbReference>